<dbReference type="AlphaFoldDB" id="A0A540K937"/>
<protein>
    <submittedName>
        <fullName evidence="2">Uncharacterized protein</fullName>
    </submittedName>
</protein>
<name>A0A540K937_MALBA</name>
<accession>A0A540K937</accession>
<proteinExistence type="predicted"/>
<dbReference type="Proteomes" id="UP000315295">
    <property type="component" value="Unassembled WGS sequence"/>
</dbReference>
<organism evidence="2 3">
    <name type="scientific">Malus baccata</name>
    <name type="common">Siberian crab apple</name>
    <name type="synonym">Pyrus baccata</name>
    <dbReference type="NCBI Taxonomy" id="106549"/>
    <lineage>
        <taxon>Eukaryota</taxon>
        <taxon>Viridiplantae</taxon>
        <taxon>Streptophyta</taxon>
        <taxon>Embryophyta</taxon>
        <taxon>Tracheophyta</taxon>
        <taxon>Spermatophyta</taxon>
        <taxon>Magnoliopsida</taxon>
        <taxon>eudicotyledons</taxon>
        <taxon>Gunneridae</taxon>
        <taxon>Pentapetalae</taxon>
        <taxon>rosids</taxon>
        <taxon>fabids</taxon>
        <taxon>Rosales</taxon>
        <taxon>Rosaceae</taxon>
        <taxon>Amygdaloideae</taxon>
        <taxon>Maleae</taxon>
        <taxon>Malus</taxon>
    </lineage>
</organism>
<gene>
    <name evidence="2" type="ORF">C1H46_043751</name>
</gene>
<dbReference type="STRING" id="106549.A0A540K937"/>
<reference evidence="2 3" key="1">
    <citation type="journal article" date="2019" name="G3 (Bethesda)">
        <title>Sequencing of a Wild Apple (Malus baccata) Genome Unravels the Differences Between Cultivated and Wild Apple Species Regarding Disease Resistance and Cold Tolerance.</title>
        <authorList>
            <person name="Chen X."/>
        </authorList>
    </citation>
    <scope>NUCLEOTIDE SEQUENCE [LARGE SCALE GENOMIC DNA]</scope>
    <source>
        <strain evidence="3">cv. Shandingzi</strain>
        <tissue evidence="2">Leaves</tissue>
    </source>
</reference>
<evidence type="ECO:0000256" key="1">
    <source>
        <dbReference type="SAM" id="MobiDB-lite"/>
    </source>
</evidence>
<feature type="region of interest" description="Disordered" evidence="1">
    <location>
        <begin position="50"/>
        <end position="82"/>
    </location>
</feature>
<comment type="caution">
    <text evidence="2">The sequence shown here is derived from an EMBL/GenBank/DDBJ whole genome shotgun (WGS) entry which is preliminary data.</text>
</comment>
<evidence type="ECO:0000313" key="3">
    <source>
        <dbReference type="Proteomes" id="UP000315295"/>
    </source>
</evidence>
<feature type="region of interest" description="Disordered" evidence="1">
    <location>
        <begin position="1"/>
        <end position="27"/>
    </location>
</feature>
<evidence type="ECO:0000313" key="2">
    <source>
        <dbReference type="EMBL" id="TQD70723.1"/>
    </source>
</evidence>
<sequence length="82" mass="8631">MALAVTSSSSASISGRTFTPSSEPKAPQLGCIRVFDRSYGQIQSNAVTFSQRRSSVKPVNAQPKRSESIVPSAATVFAPGKD</sequence>
<dbReference type="EMBL" id="VIEB01001704">
    <property type="protein sequence ID" value="TQD70723.1"/>
    <property type="molecule type" value="Genomic_DNA"/>
</dbReference>
<keyword evidence="3" id="KW-1185">Reference proteome</keyword>